<feature type="signal peptide" evidence="2">
    <location>
        <begin position="1"/>
        <end position="27"/>
    </location>
</feature>
<keyword evidence="4" id="KW-1185">Reference proteome</keyword>
<dbReference type="PANTHER" id="PTHR39297:SF1">
    <property type="entry name" value="CUB DOMAIN-CONTAINING PROTEIN"/>
    <property type="match status" value="1"/>
</dbReference>
<feature type="transmembrane region" description="Helical" evidence="1">
    <location>
        <begin position="197"/>
        <end position="222"/>
    </location>
</feature>
<dbReference type="GeneID" id="578221"/>
<sequence length="223" mass="24134">MHITALSCLHLAVTVSLILFCAIGCHAQCTITHNWSPVLPETNYDRNTSSVNDPAGRPLGYAQAVIEYSDNENPIDPCIHVTGATDRRIEIMAESDPPGSVMCVKDQSNQNPICSTLIYDCRQAIADTVAFEFYCDADSCDESSVTLWYRFVISEDPAVLDPELWCAGRDTGEYPTSLNNVLPPDTDLSPQDPNAGFGGAMGIVASTTTVVIASLFGLLFVIH</sequence>
<reference evidence="4" key="1">
    <citation type="submission" date="2015-02" db="EMBL/GenBank/DDBJ databases">
        <title>Genome sequencing for Strongylocentrotus purpuratus.</title>
        <authorList>
            <person name="Murali S."/>
            <person name="Liu Y."/>
            <person name="Vee V."/>
            <person name="English A."/>
            <person name="Wang M."/>
            <person name="Skinner E."/>
            <person name="Han Y."/>
            <person name="Muzny D.M."/>
            <person name="Worley K.C."/>
            <person name="Gibbs R.A."/>
        </authorList>
    </citation>
    <scope>NUCLEOTIDE SEQUENCE</scope>
</reference>
<organism evidence="3 4">
    <name type="scientific">Strongylocentrotus purpuratus</name>
    <name type="common">Purple sea urchin</name>
    <dbReference type="NCBI Taxonomy" id="7668"/>
    <lineage>
        <taxon>Eukaryota</taxon>
        <taxon>Metazoa</taxon>
        <taxon>Echinodermata</taxon>
        <taxon>Eleutherozoa</taxon>
        <taxon>Echinozoa</taxon>
        <taxon>Echinoidea</taxon>
        <taxon>Euechinoidea</taxon>
        <taxon>Echinacea</taxon>
        <taxon>Camarodonta</taxon>
        <taxon>Echinidea</taxon>
        <taxon>Strongylocentrotidae</taxon>
        <taxon>Strongylocentrotus</taxon>
    </lineage>
</organism>
<dbReference type="Proteomes" id="UP000007110">
    <property type="component" value="Unassembled WGS sequence"/>
</dbReference>
<dbReference type="OMA" id="AGDINFW"/>
<reference evidence="3" key="2">
    <citation type="submission" date="2021-01" db="UniProtKB">
        <authorList>
            <consortium name="EnsemblMetazoa"/>
        </authorList>
    </citation>
    <scope>IDENTIFICATION</scope>
</reference>
<evidence type="ECO:0000313" key="4">
    <source>
        <dbReference type="Proteomes" id="UP000007110"/>
    </source>
</evidence>
<name>A0A7M7RGU5_STRPU</name>
<protein>
    <submittedName>
        <fullName evidence="3">Uncharacterized protein</fullName>
    </submittedName>
</protein>
<dbReference type="OrthoDB" id="10054965at2759"/>
<evidence type="ECO:0000256" key="1">
    <source>
        <dbReference type="SAM" id="Phobius"/>
    </source>
</evidence>
<feature type="chain" id="PRO_5029656925" evidence="2">
    <location>
        <begin position="28"/>
        <end position="223"/>
    </location>
</feature>
<evidence type="ECO:0000313" key="3">
    <source>
        <dbReference type="EnsemblMetazoa" id="XP_799988"/>
    </source>
</evidence>
<accession>A0A7M7RGU5</accession>
<dbReference type="PANTHER" id="PTHR39297">
    <property type="entry name" value="CUB DOMAIN-CONTAINING PROTEIN"/>
    <property type="match status" value="1"/>
</dbReference>
<evidence type="ECO:0000256" key="2">
    <source>
        <dbReference type="SAM" id="SignalP"/>
    </source>
</evidence>
<dbReference type="EnsemblMetazoa" id="XM_794895">
    <property type="protein sequence ID" value="XP_799988"/>
    <property type="gene ID" value="LOC578221"/>
</dbReference>
<dbReference type="InParanoid" id="A0A7M7RGU5"/>
<proteinExistence type="predicted"/>
<keyword evidence="1" id="KW-0812">Transmembrane</keyword>
<dbReference type="RefSeq" id="XP_799988.1">
    <property type="nucleotide sequence ID" value="XM_794895.5"/>
</dbReference>
<dbReference type="KEGG" id="spu:578221"/>
<keyword evidence="1" id="KW-1133">Transmembrane helix</keyword>
<dbReference type="AlphaFoldDB" id="A0A7M7RGU5"/>
<keyword evidence="1" id="KW-0472">Membrane</keyword>
<keyword evidence="2" id="KW-0732">Signal</keyword>